<evidence type="ECO:0000259" key="6">
    <source>
        <dbReference type="PROSITE" id="PS51293"/>
    </source>
</evidence>
<evidence type="ECO:0000256" key="2">
    <source>
        <dbReference type="ARBA" id="ARBA00023015"/>
    </source>
</evidence>
<dbReference type="Gene3D" id="1.10.10.60">
    <property type="entry name" value="Homeodomain-like"/>
    <property type="match status" value="1"/>
</dbReference>
<dbReference type="EMBL" id="CAXHTB010000008">
    <property type="protein sequence ID" value="CAL0311222.1"/>
    <property type="molecule type" value="Genomic_DNA"/>
</dbReference>
<protein>
    <recommendedName>
        <fullName evidence="6">SANT domain-containing protein</fullName>
    </recommendedName>
</protein>
<organism evidence="7 8">
    <name type="scientific">Lupinus luteus</name>
    <name type="common">European yellow lupine</name>
    <dbReference type="NCBI Taxonomy" id="3873"/>
    <lineage>
        <taxon>Eukaryota</taxon>
        <taxon>Viridiplantae</taxon>
        <taxon>Streptophyta</taxon>
        <taxon>Embryophyta</taxon>
        <taxon>Tracheophyta</taxon>
        <taxon>Spermatophyta</taxon>
        <taxon>Magnoliopsida</taxon>
        <taxon>eudicotyledons</taxon>
        <taxon>Gunneridae</taxon>
        <taxon>Pentapetalae</taxon>
        <taxon>rosids</taxon>
        <taxon>fabids</taxon>
        <taxon>Fabales</taxon>
        <taxon>Fabaceae</taxon>
        <taxon>Papilionoideae</taxon>
        <taxon>50 kb inversion clade</taxon>
        <taxon>genistoids sensu lato</taxon>
        <taxon>core genistoids</taxon>
        <taxon>Genisteae</taxon>
        <taxon>Lupinus</taxon>
    </lineage>
</organism>
<proteinExistence type="predicted"/>
<comment type="caution">
    <text evidence="7">The sequence shown here is derived from an EMBL/GenBank/DDBJ whole genome shotgun (WGS) entry which is preliminary data.</text>
</comment>
<evidence type="ECO:0000313" key="8">
    <source>
        <dbReference type="Proteomes" id="UP001497480"/>
    </source>
</evidence>
<evidence type="ECO:0000256" key="3">
    <source>
        <dbReference type="ARBA" id="ARBA00023163"/>
    </source>
</evidence>
<feature type="compositionally biased region" description="Polar residues" evidence="5">
    <location>
        <begin position="612"/>
        <end position="621"/>
    </location>
</feature>
<comment type="subcellular location">
    <subcellularLocation>
        <location evidence="1">Nucleus</location>
    </subcellularLocation>
</comment>
<feature type="region of interest" description="Disordered" evidence="5">
    <location>
        <begin position="763"/>
        <end position="809"/>
    </location>
</feature>
<dbReference type="InterPro" id="IPR056067">
    <property type="entry name" value="DUF7650"/>
</dbReference>
<feature type="region of interest" description="Disordered" evidence="5">
    <location>
        <begin position="823"/>
        <end position="870"/>
    </location>
</feature>
<feature type="compositionally biased region" description="Basic and acidic residues" evidence="5">
    <location>
        <begin position="595"/>
        <end position="611"/>
    </location>
</feature>
<feature type="domain" description="SANT" evidence="6">
    <location>
        <begin position="145"/>
        <end position="197"/>
    </location>
</feature>
<sequence length="889" mass="99792">MVFKSGTSQVKMELIQQNYNDNFMDYASNSPPSSPDICSIVGDPQLSPRLGCEYQVEVPSMIKGTTRFRFQMNPADSEVVHDNSLSFAIGLPISVMWIHSDVEDSRYIDGSADNVLEPAKPSSVKTSRISGQGDKSKSYIMAPGTLSSSWSDADARSFLLGLFIFGKNFIKIRRFLENKRMGEILSFYYGKFYKSDEYRRWSSCRKLKGRKCKTGEKLFTGLRQQELLSRLLPHVSKESQDTLLQVSKSYTEGSASLEEYISSLKSAVGIGVLVEAVGIGKGKEDLTRLHVEPRKNNRMFPAPASKDWASLRPNDILNFLTGGFRLSKAKSNDLFWEAVWPRLLARGWHSEQPTNQGYVSTKDYLVFLTPGVKKFSRRKLVKGDDYFDCVTDVLSKVVAEPNLLELEEEAKAGSSNDEEPYKVLNVDHQSDSHHHCYLKPRASTYKTDRTKFVVIDSSLVHGGKSSDLRKSKSLPGDSVDKVQADAAGITCKGVKHMNKASHKKDMSKSIEQKLTKFTVIDTSLLYKGKLLKVRKLRYLPVELEDASKMDGLSSKSKGSSFDDHPPCEVEANMPIYGEKNISNTEYRKGISGRDATNKKEAYDNRDDHASKTAESNQNQKTDVFDNNKLIRTIKHQFSRRARSGHSNHPVPPIKRRRLTACVNDETNRVLESSSGCLGSEKPALSRPVSLPDANKSVGDPFSHHQSGSLIPSLPDRSVEENNEESIINEICRISRGKVEKCESQSPIPENGEMMATLEEDGKSLKTNDPCLTSNAQVVVEKPLRTSDDVGSTEQQPDINPRRQSTRNRPLTVRAMESLANEFFHEERKQQKRKTIKTPKDPFSPCRRARSKVKKMQQHYSSDHETAVPVEEKQLKGDCSLSQSICMPLE</sequence>
<dbReference type="GO" id="GO:0005634">
    <property type="term" value="C:nucleus"/>
    <property type="evidence" value="ECO:0007669"/>
    <property type="project" value="UniProtKB-SubCell"/>
</dbReference>
<feature type="region of interest" description="Disordered" evidence="5">
    <location>
        <begin position="694"/>
        <end position="721"/>
    </location>
</feature>
<evidence type="ECO:0000313" key="7">
    <source>
        <dbReference type="EMBL" id="CAL0311222.1"/>
    </source>
</evidence>
<evidence type="ECO:0000256" key="1">
    <source>
        <dbReference type="ARBA" id="ARBA00004123"/>
    </source>
</evidence>
<feature type="compositionally biased region" description="Basic residues" evidence="5">
    <location>
        <begin position="846"/>
        <end position="856"/>
    </location>
</feature>
<dbReference type="Pfam" id="PF24662">
    <property type="entry name" value="DUF7650"/>
    <property type="match status" value="1"/>
</dbReference>
<keyword evidence="3" id="KW-0804">Transcription</keyword>
<keyword evidence="2" id="KW-0805">Transcription regulation</keyword>
<dbReference type="FunFam" id="1.10.10.60:FF:000374">
    <property type="entry name" value="Arginine-glutamic acid dipeptide repeat protein"/>
    <property type="match status" value="1"/>
</dbReference>
<dbReference type="AlphaFoldDB" id="A0AAV1WPM3"/>
<evidence type="ECO:0000256" key="5">
    <source>
        <dbReference type="SAM" id="MobiDB-lite"/>
    </source>
</evidence>
<dbReference type="InterPro" id="IPR009057">
    <property type="entry name" value="Homeodomain-like_sf"/>
</dbReference>
<dbReference type="SUPFAM" id="SSF46689">
    <property type="entry name" value="Homeodomain-like"/>
    <property type="match status" value="1"/>
</dbReference>
<feature type="region of interest" description="Disordered" evidence="5">
    <location>
        <begin position="548"/>
        <end position="569"/>
    </location>
</feature>
<dbReference type="PANTHER" id="PTHR13859">
    <property type="entry name" value="ATROPHIN-RELATED"/>
    <property type="match status" value="1"/>
</dbReference>
<feature type="compositionally biased region" description="Basic and acidic residues" evidence="5">
    <location>
        <begin position="860"/>
        <end position="870"/>
    </location>
</feature>
<dbReference type="GO" id="GO:0003714">
    <property type="term" value="F:transcription corepressor activity"/>
    <property type="evidence" value="ECO:0007669"/>
    <property type="project" value="TreeGrafter"/>
</dbReference>
<dbReference type="PROSITE" id="PS51293">
    <property type="entry name" value="SANT"/>
    <property type="match status" value="1"/>
</dbReference>
<evidence type="ECO:0000256" key="4">
    <source>
        <dbReference type="ARBA" id="ARBA00023242"/>
    </source>
</evidence>
<gene>
    <name evidence="7" type="ORF">LLUT_LOCUS12282</name>
</gene>
<name>A0AAV1WPM3_LUPLU</name>
<reference evidence="7 8" key="1">
    <citation type="submission" date="2024-03" db="EMBL/GenBank/DDBJ databases">
        <authorList>
            <person name="Martinez-Hernandez J."/>
        </authorList>
    </citation>
    <scope>NUCLEOTIDE SEQUENCE [LARGE SCALE GENOMIC DNA]</scope>
</reference>
<keyword evidence="4" id="KW-0539">Nucleus</keyword>
<dbReference type="InterPro" id="IPR057712">
    <property type="entry name" value="DUF7952"/>
</dbReference>
<dbReference type="Pfam" id="PF25826">
    <property type="entry name" value="DUF7952"/>
    <property type="match status" value="1"/>
</dbReference>
<accession>A0AAV1WPM3</accession>
<feature type="compositionally biased region" description="Polar residues" evidence="5">
    <location>
        <begin position="788"/>
        <end position="797"/>
    </location>
</feature>
<feature type="compositionally biased region" description="Polar residues" evidence="5">
    <location>
        <begin position="766"/>
        <end position="776"/>
    </location>
</feature>
<dbReference type="Proteomes" id="UP001497480">
    <property type="component" value="Unassembled WGS sequence"/>
</dbReference>
<keyword evidence="8" id="KW-1185">Reference proteome</keyword>
<dbReference type="PANTHER" id="PTHR13859:SF31">
    <property type="entry name" value="ELM2 DOMAIN-CONTAINING PROTEIN"/>
    <property type="match status" value="1"/>
</dbReference>
<dbReference type="InterPro" id="IPR017884">
    <property type="entry name" value="SANT_dom"/>
</dbReference>
<feature type="region of interest" description="Disordered" evidence="5">
    <location>
        <begin position="587"/>
        <end position="624"/>
    </location>
</feature>